<keyword evidence="2" id="KW-1185">Reference proteome</keyword>
<gene>
    <name evidence="1" type="ORF">PHYEVI_LOCUS3919</name>
</gene>
<dbReference type="AlphaFoldDB" id="A0A9N9XPZ2"/>
<reference evidence="1" key="1">
    <citation type="submission" date="2022-01" db="EMBL/GenBank/DDBJ databases">
        <authorList>
            <person name="King R."/>
        </authorList>
    </citation>
    <scope>NUCLEOTIDE SEQUENCE</scope>
</reference>
<name>A0A9N9XPZ2_PHYSR</name>
<proteinExistence type="predicted"/>
<sequence>MTQTHLFPNKVTRFCERQIRRGTLDLCLTIPLEYIHKEANATVTAALFAFSHFPPSTSMFRPINNPSGSPFSVSPSRVRRAKVPQDGLFRGISLKKKYKNNLVSRACRCFVLFFVLTFSHTRIARFILRAQKLFRGLQIDEIHEE</sequence>
<dbReference type="EMBL" id="OU900107">
    <property type="protein sequence ID" value="CAG9857514.1"/>
    <property type="molecule type" value="Genomic_DNA"/>
</dbReference>
<evidence type="ECO:0000313" key="2">
    <source>
        <dbReference type="Proteomes" id="UP001153712"/>
    </source>
</evidence>
<accession>A0A9N9XPZ2</accession>
<organism evidence="1 2">
    <name type="scientific">Phyllotreta striolata</name>
    <name type="common">Striped flea beetle</name>
    <name type="synonym">Crioceris striolata</name>
    <dbReference type="NCBI Taxonomy" id="444603"/>
    <lineage>
        <taxon>Eukaryota</taxon>
        <taxon>Metazoa</taxon>
        <taxon>Ecdysozoa</taxon>
        <taxon>Arthropoda</taxon>
        <taxon>Hexapoda</taxon>
        <taxon>Insecta</taxon>
        <taxon>Pterygota</taxon>
        <taxon>Neoptera</taxon>
        <taxon>Endopterygota</taxon>
        <taxon>Coleoptera</taxon>
        <taxon>Polyphaga</taxon>
        <taxon>Cucujiformia</taxon>
        <taxon>Chrysomeloidea</taxon>
        <taxon>Chrysomelidae</taxon>
        <taxon>Galerucinae</taxon>
        <taxon>Alticini</taxon>
        <taxon>Phyllotreta</taxon>
    </lineage>
</organism>
<protein>
    <submittedName>
        <fullName evidence="1">Uncharacterized protein</fullName>
    </submittedName>
</protein>
<evidence type="ECO:0000313" key="1">
    <source>
        <dbReference type="EMBL" id="CAG9857514.1"/>
    </source>
</evidence>
<dbReference type="Proteomes" id="UP001153712">
    <property type="component" value="Chromosome 14"/>
</dbReference>